<keyword evidence="4" id="KW-1015">Disulfide bond</keyword>
<keyword evidence="3" id="KW-0479">Metal-binding</keyword>
<feature type="disulfide bond" description="Redox-active" evidence="4">
    <location>
        <begin position="74"/>
        <end position="78"/>
    </location>
</feature>
<organism evidence="6 7">
    <name type="scientific">Cohaesibacter gelatinilyticus</name>
    <dbReference type="NCBI Taxonomy" id="372072"/>
    <lineage>
        <taxon>Bacteria</taxon>
        <taxon>Pseudomonadati</taxon>
        <taxon>Pseudomonadota</taxon>
        <taxon>Alphaproteobacteria</taxon>
        <taxon>Hyphomicrobiales</taxon>
        <taxon>Cohaesibacteraceae</taxon>
    </lineage>
</organism>
<gene>
    <name evidence="6" type="ORF">SAMN06265368_0694</name>
</gene>
<feature type="domain" description="Thioredoxin" evidence="5">
    <location>
        <begin position="20"/>
        <end position="200"/>
    </location>
</feature>
<reference evidence="6 7" key="1">
    <citation type="submission" date="2017-09" db="EMBL/GenBank/DDBJ databases">
        <authorList>
            <person name="Ehlers B."/>
            <person name="Leendertz F.H."/>
        </authorList>
    </citation>
    <scope>NUCLEOTIDE SEQUENCE [LARGE SCALE GENOMIC DNA]</scope>
    <source>
        <strain evidence="6 7">DSM 18289</strain>
    </source>
</reference>
<dbReference type="FunFam" id="3.40.30.10:FF:000013">
    <property type="entry name" value="Blast:Protein SCO1 homolog, mitochondrial"/>
    <property type="match status" value="1"/>
</dbReference>
<keyword evidence="2 3" id="KW-0186">Copper</keyword>
<evidence type="ECO:0000256" key="1">
    <source>
        <dbReference type="ARBA" id="ARBA00010996"/>
    </source>
</evidence>
<protein>
    <submittedName>
        <fullName evidence="6">Protein SCO1/2</fullName>
    </submittedName>
</protein>
<dbReference type="AlphaFoldDB" id="A0A285NE46"/>
<comment type="similarity">
    <text evidence="1">Belongs to the SCO1/2 family.</text>
</comment>
<dbReference type="InterPro" id="IPR013766">
    <property type="entry name" value="Thioredoxin_domain"/>
</dbReference>
<feature type="binding site" evidence="3">
    <location>
        <position position="74"/>
    </location>
    <ligand>
        <name>Cu cation</name>
        <dbReference type="ChEBI" id="CHEBI:23378"/>
    </ligand>
</feature>
<dbReference type="Gene3D" id="3.40.30.10">
    <property type="entry name" value="Glutaredoxin"/>
    <property type="match status" value="1"/>
</dbReference>
<dbReference type="PANTHER" id="PTHR12151">
    <property type="entry name" value="ELECTRON TRANSPORT PROTIN SCO1/SENC FAMILY MEMBER"/>
    <property type="match status" value="1"/>
</dbReference>
<proteinExistence type="inferred from homology"/>
<dbReference type="InterPro" id="IPR003782">
    <property type="entry name" value="SCO1/SenC"/>
</dbReference>
<feature type="binding site" evidence="3">
    <location>
        <position position="165"/>
    </location>
    <ligand>
        <name>Cu cation</name>
        <dbReference type="ChEBI" id="CHEBI:23378"/>
    </ligand>
</feature>
<evidence type="ECO:0000256" key="2">
    <source>
        <dbReference type="ARBA" id="ARBA00023008"/>
    </source>
</evidence>
<feature type="binding site" evidence="3">
    <location>
        <position position="78"/>
    </location>
    <ligand>
        <name>Cu cation</name>
        <dbReference type="ChEBI" id="CHEBI:23378"/>
    </ligand>
</feature>
<accession>A0A285NE46</accession>
<dbReference type="Proteomes" id="UP000219439">
    <property type="component" value="Unassembled WGS sequence"/>
</dbReference>
<dbReference type="SUPFAM" id="SSF52833">
    <property type="entry name" value="Thioredoxin-like"/>
    <property type="match status" value="1"/>
</dbReference>
<keyword evidence="7" id="KW-1185">Reference proteome</keyword>
<dbReference type="GO" id="GO:0046872">
    <property type="term" value="F:metal ion binding"/>
    <property type="evidence" value="ECO:0007669"/>
    <property type="project" value="UniProtKB-KW"/>
</dbReference>
<dbReference type="EMBL" id="OBEL01000001">
    <property type="protein sequence ID" value="SNZ07173.1"/>
    <property type="molecule type" value="Genomic_DNA"/>
</dbReference>
<name>A0A285NE46_9HYPH</name>
<dbReference type="Pfam" id="PF02630">
    <property type="entry name" value="SCO1-SenC"/>
    <property type="match status" value="1"/>
</dbReference>
<evidence type="ECO:0000259" key="5">
    <source>
        <dbReference type="PROSITE" id="PS51352"/>
    </source>
</evidence>
<dbReference type="PANTHER" id="PTHR12151:SF25">
    <property type="entry name" value="LINALOOL DEHYDRATASE_ISOMERASE DOMAIN-CONTAINING PROTEIN"/>
    <property type="match status" value="1"/>
</dbReference>
<dbReference type="PROSITE" id="PS51352">
    <property type="entry name" value="THIOREDOXIN_2"/>
    <property type="match status" value="1"/>
</dbReference>
<sequence length="214" mass="23309">MLSGVVASMVLTGMQPTQSVSPAMAAPQLILGSGNVDSDKPRRPFMLETGMGETFGDQDLLGKFTLIYFGYTFCPDVCPTSMMTMTDILNQLGDDAKVITPIFISVDPDRDTLAILRDYANAFHPKIIGMTGPKVMVDAAVDAYNARYKFIPSEDGDPMGYSVDHTASIAFVGPNGRIVTRFGHGKPLDEILFEIKATLSQHQKLVKILKEKAK</sequence>
<dbReference type="InterPro" id="IPR036249">
    <property type="entry name" value="Thioredoxin-like_sf"/>
</dbReference>
<evidence type="ECO:0000256" key="4">
    <source>
        <dbReference type="PIRSR" id="PIRSR603782-2"/>
    </source>
</evidence>
<evidence type="ECO:0000313" key="6">
    <source>
        <dbReference type="EMBL" id="SNZ07173.1"/>
    </source>
</evidence>
<evidence type="ECO:0000256" key="3">
    <source>
        <dbReference type="PIRSR" id="PIRSR603782-1"/>
    </source>
</evidence>
<evidence type="ECO:0000313" key="7">
    <source>
        <dbReference type="Proteomes" id="UP000219439"/>
    </source>
</evidence>
<dbReference type="CDD" id="cd02968">
    <property type="entry name" value="SCO"/>
    <property type="match status" value="1"/>
</dbReference>